<dbReference type="NCBIfam" id="TIGR01252">
    <property type="entry name" value="acetolac_decarb"/>
    <property type="match status" value="1"/>
</dbReference>
<comment type="caution">
    <text evidence="11">The sequence shown here is derived from an EMBL/GenBank/DDBJ whole genome shotgun (WGS) entry which is preliminary data.</text>
</comment>
<comment type="catalytic activity">
    <reaction evidence="1 9">
        <text>(2S)-2-acetolactate + H(+) = (R)-acetoin + CO2</text>
        <dbReference type="Rhea" id="RHEA:21580"/>
        <dbReference type="ChEBI" id="CHEBI:15378"/>
        <dbReference type="ChEBI" id="CHEBI:15686"/>
        <dbReference type="ChEBI" id="CHEBI:16526"/>
        <dbReference type="ChEBI" id="CHEBI:58476"/>
        <dbReference type="EC" id="4.1.1.5"/>
    </reaction>
</comment>
<comment type="similarity">
    <text evidence="3 9">Belongs to the alpha-acetolactate decarboxylase family.</text>
</comment>
<dbReference type="GO" id="GO:0047605">
    <property type="term" value="F:acetolactate decarboxylase activity"/>
    <property type="evidence" value="ECO:0007669"/>
    <property type="project" value="UniProtKB-UniRule"/>
</dbReference>
<reference evidence="11" key="1">
    <citation type="submission" date="2022-01" db="EMBL/GenBank/DDBJ databases">
        <authorList>
            <person name="Karlyshev A.V."/>
            <person name="Jaspars M."/>
        </authorList>
    </citation>
    <scope>NUCLEOTIDE SEQUENCE</scope>
    <source>
        <strain evidence="11">AGSA3-2</strain>
    </source>
</reference>
<dbReference type="AlphaFoldDB" id="A0A9Q3W1U6"/>
<keyword evidence="8 9" id="KW-0456">Lyase</keyword>
<gene>
    <name evidence="11" type="primary">budA</name>
    <name evidence="11" type="ORF">LZG35_03715</name>
</gene>
<dbReference type="EC" id="4.1.1.5" evidence="4 9"/>
<accession>A0A9Q3W1U6</accession>
<keyword evidence="7 9" id="KW-0005">Acetoin biosynthesis</keyword>
<evidence type="ECO:0000256" key="10">
    <source>
        <dbReference type="SAM" id="SignalP"/>
    </source>
</evidence>
<dbReference type="PANTHER" id="PTHR35524:SF1">
    <property type="entry name" value="ALPHA-ACETOLACTATE DECARBOXYLASE"/>
    <property type="match status" value="1"/>
</dbReference>
<feature type="chain" id="PRO_5040206559" description="Alpha-acetolactate decarboxylase" evidence="10">
    <location>
        <begin position="21"/>
        <end position="264"/>
    </location>
</feature>
<evidence type="ECO:0000313" key="11">
    <source>
        <dbReference type="EMBL" id="MCE7507731.1"/>
    </source>
</evidence>
<feature type="signal peptide" evidence="10">
    <location>
        <begin position="1"/>
        <end position="20"/>
    </location>
</feature>
<dbReference type="PANTHER" id="PTHR35524">
    <property type="entry name" value="ALPHA-ACETOLACTATE DECARBOXYLASE"/>
    <property type="match status" value="1"/>
</dbReference>
<proteinExistence type="inferred from homology"/>
<dbReference type="GO" id="GO:0045151">
    <property type="term" value="P:acetoin biosynthetic process"/>
    <property type="evidence" value="ECO:0007669"/>
    <property type="project" value="UniProtKB-UniRule"/>
</dbReference>
<sequence length="264" mass="28633">MRKAAGIFLLSIGLATGARAELAPEDLVYQLAPTTALSAGVLEGGTRFSRMLALGDFGLGALSPVDGEIIVLGGKAYQADLEGRIRAVSDQEQTPFLTVKRFTRDQRFTLSQVRGMAHLARALDARLPSANGVYAVRLDGRFQALKLRSVPRQKPPYRPIDQVVAEQNVYELADVTGTLVGFRLPDYLAAVSGAGYHFHFIDQERRRGGHLLDLRGEDLTVSVDRGAGVALLLPEDEAFADADLRLDSQSTARFQRAVRGEAGQ</sequence>
<evidence type="ECO:0000256" key="5">
    <source>
        <dbReference type="ARBA" id="ARBA00020164"/>
    </source>
</evidence>
<dbReference type="RefSeq" id="WP_233925048.1">
    <property type="nucleotide sequence ID" value="NZ_JAJVKT010000003.1"/>
</dbReference>
<keyword evidence="10" id="KW-0732">Signal</keyword>
<dbReference type="Proteomes" id="UP001107961">
    <property type="component" value="Unassembled WGS sequence"/>
</dbReference>
<comment type="pathway">
    <text evidence="2 9">Polyol metabolism; (R,R)-butane-2,3-diol biosynthesis; (R,R)-butane-2,3-diol from pyruvate: step 2/3.</text>
</comment>
<dbReference type="CDD" id="cd17299">
    <property type="entry name" value="acetolactate_decarboxylase"/>
    <property type="match status" value="1"/>
</dbReference>
<dbReference type="SUPFAM" id="SSF117856">
    <property type="entry name" value="AF0104/ALDC/Ptd012-like"/>
    <property type="match status" value="1"/>
</dbReference>
<dbReference type="EMBL" id="JAJVKT010000003">
    <property type="protein sequence ID" value="MCE7507731.1"/>
    <property type="molecule type" value="Genomic_DNA"/>
</dbReference>
<evidence type="ECO:0000313" key="12">
    <source>
        <dbReference type="Proteomes" id="UP001107961"/>
    </source>
</evidence>
<keyword evidence="12" id="KW-1185">Reference proteome</keyword>
<protein>
    <recommendedName>
        <fullName evidence="5 9">Alpha-acetolactate decarboxylase</fullName>
        <ecNumber evidence="4 9">4.1.1.5</ecNumber>
    </recommendedName>
</protein>
<evidence type="ECO:0000256" key="9">
    <source>
        <dbReference type="PIRNR" id="PIRNR001332"/>
    </source>
</evidence>
<name>A0A9Q3W1U6_9GAMM</name>
<dbReference type="InterPro" id="IPR005128">
    <property type="entry name" value="Acetolactate_a_deCO2ase"/>
</dbReference>
<dbReference type="Pfam" id="PF03306">
    <property type="entry name" value="AAL_decarboxy"/>
    <property type="match status" value="1"/>
</dbReference>
<evidence type="ECO:0000256" key="3">
    <source>
        <dbReference type="ARBA" id="ARBA00007106"/>
    </source>
</evidence>
<dbReference type="PIRSF" id="PIRSF001332">
    <property type="entry name" value="Acetolac_decarb"/>
    <property type="match status" value="1"/>
</dbReference>
<keyword evidence="6 9" id="KW-0210">Decarboxylase</keyword>
<evidence type="ECO:0000256" key="8">
    <source>
        <dbReference type="ARBA" id="ARBA00023239"/>
    </source>
</evidence>
<organism evidence="11 12">
    <name type="scientific">Alloalcanivorax xenomutans</name>
    <dbReference type="NCBI Taxonomy" id="1094342"/>
    <lineage>
        <taxon>Bacteria</taxon>
        <taxon>Pseudomonadati</taxon>
        <taxon>Pseudomonadota</taxon>
        <taxon>Gammaproteobacteria</taxon>
        <taxon>Oceanospirillales</taxon>
        <taxon>Alcanivoracaceae</taxon>
        <taxon>Alloalcanivorax</taxon>
    </lineage>
</organism>
<evidence type="ECO:0000256" key="6">
    <source>
        <dbReference type="ARBA" id="ARBA00022793"/>
    </source>
</evidence>
<dbReference type="Gene3D" id="3.30.1330.80">
    <property type="entry name" value="Hypothetical protein, similar to alpha- acetolactate decarboxylase, domain 2"/>
    <property type="match status" value="2"/>
</dbReference>
<evidence type="ECO:0000256" key="1">
    <source>
        <dbReference type="ARBA" id="ARBA00001784"/>
    </source>
</evidence>
<evidence type="ECO:0000256" key="4">
    <source>
        <dbReference type="ARBA" id="ARBA00013204"/>
    </source>
</evidence>
<evidence type="ECO:0000256" key="7">
    <source>
        <dbReference type="ARBA" id="ARBA00023061"/>
    </source>
</evidence>
<evidence type="ECO:0000256" key="2">
    <source>
        <dbReference type="ARBA" id="ARBA00005170"/>
    </source>
</evidence>